<organism evidence="3">
    <name type="scientific">Streptomyces sp. NBC_01393</name>
    <dbReference type="NCBI Taxonomy" id="2903851"/>
    <lineage>
        <taxon>Bacteria</taxon>
        <taxon>Bacillati</taxon>
        <taxon>Actinomycetota</taxon>
        <taxon>Actinomycetes</taxon>
        <taxon>Kitasatosporales</taxon>
        <taxon>Streptomycetaceae</taxon>
        <taxon>Streptomyces</taxon>
    </lineage>
</organism>
<protein>
    <recommendedName>
        <fullName evidence="4">Extensin</fullName>
    </recommendedName>
</protein>
<gene>
    <name evidence="3" type="ORF">OG699_27305</name>
</gene>
<accession>A0AAU3I463</accession>
<feature type="region of interest" description="Disordered" evidence="1">
    <location>
        <begin position="272"/>
        <end position="361"/>
    </location>
</feature>
<feature type="transmembrane region" description="Helical" evidence="2">
    <location>
        <begin position="116"/>
        <end position="139"/>
    </location>
</feature>
<evidence type="ECO:0000313" key="3">
    <source>
        <dbReference type="EMBL" id="WTZ11357.1"/>
    </source>
</evidence>
<feature type="compositionally biased region" description="Low complexity" evidence="1">
    <location>
        <begin position="339"/>
        <end position="361"/>
    </location>
</feature>
<keyword evidence="2" id="KW-0812">Transmembrane</keyword>
<evidence type="ECO:0000256" key="2">
    <source>
        <dbReference type="SAM" id="Phobius"/>
    </source>
</evidence>
<proteinExistence type="predicted"/>
<evidence type="ECO:0000256" key="1">
    <source>
        <dbReference type="SAM" id="MobiDB-lite"/>
    </source>
</evidence>
<evidence type="ECO:0008006" key="4">
    <source>
        <dbReference type="Google" id="ProtNLM"/>
    </source>
</evidence>
<sequence>MADEQYRWLDRDAAERLLNGEPPKAVDPGTRDQVDRLAAALGALAAEPEPTSDELPGEAAALAAFRKARADGDGAAAQLGHRRARSGAHAADAGLVRIGRPAAHGRRTRWGRPTRFGLAAVLAVGMLGGVAVAAGTGVLPTPFTREHPGPAATVTAVRTPDRPLVSPSPSPSPGVSGGNGAVVPVPDGPSGAPPEDASSSAGPDHASGLPRPDGTGSADRTREWWARTRSYCRDILDGKDLDADRRRVLEHVAGGGARVRLYCSGVLGRGSGGGTGDGSDDGGEQGSGHGSGQGDQGDSGGGDDDGHHIGPGGNHPRDNGVSAPSVLRPGLAPLLPVAPTWSPLPRSTPRSTPGPSAGTSS</sequence>
<keyword evidence="2" id="KW-1133">Transmembrane helix</keyword>
<reference evidence="3" key="1">
    <citation type="submission" date="2022-10" db="EMBL/GenBank/DDBJ databases">
        <title>The complete genomes of actinobacterial strains from the NBC collection.</title>
        <authorList>
            <person name="Joergensen T.S."/>
            <person name="Alvarez Arevalo M."/>
            <person name="Sterndorff E.B."/>
            <person name="Faurdal D."/>
            <person name="Vuksanovic O."/>
            <person name="Mourched A.-S."/>
            <person name="Charusanti P."/>
            <person name="Shaw S."/>
            <person name="Blin K."/>
            <person name="Weber T."/>
        </authorList>
    </citation>
    <scope>NUCLEOTIDE SEQUENCE</scope>
    <source>
        <strain evidence="3">NBC_01393</strain>
    </source>
</reference>
<feature type="compositionally biased region" description="Gly residues" evidence="1">
    <location>
        <begin position="284"/>
        <end position="300"/>
    </location>
</feature>
<dbReference type="EMBL" id="CP109546">
    <property type="protein sequence ID" value="WTZ11357.1"/>
    <property type="molecule type" value="Genomic_DNA"/>
</dbReference>
<keyword evidence="2" id="KW-0472">Membrane</keyword>
<feature type="region of interest" description="Disordered" evidence="1">
    <location>
        <begin position="156"/>
        <end position="221"/>
    </location>
</feature>
<dbReference type="AlphaFoldDB" id="A0AAU3I463"/>
<name>A0AAU3I463_9ACTN</name>